<evidence type="ECO:0000313" key="16">
    <source>
        <dbReference type="EMBL" id="KAF2436878.1"/>
    </source>
</evidence>
<feature type="compositionally biased region" description="Basic and acidic residues" evidence="13">
    <location>
        <begin position="12"/>
        <end position="22"/>
    </location>
</feature>
<dbReference type="OrthoDB" id="60315at2759"/>
<gene>
    <name evidence="16" type="ORF">EJ08DRAFT_644453</name>
</gene>
<feature type="compositionally biased region" description="Basic residues" evidence="13">
    <location>
        <begin position="50"/>
        <end position="60"/>
    </location>
</feature>
<keyword evidence="8 11" id="KW-0808">Transferase</keyword>
<dbReference type="InterPro" id="IPR016181">
    <property type="entry name" value="Acyl_CoA_acyltransferase"/>
</dbReference>
<dbReference type="PANTHER" id="PTHR11377">
    <property type="entry name" value="N-MYRISTOYL TRANSFERASE"/>
    <property type="match status" value="1"/>
</dbReference>
<feature type="region of interest" description="Disordered" evidence="13">
    <location>
        <begin position="1"/>
        <end position="78"/>
    </location>
</feature>
<comment type="subcellular location">
    <subcellularLocation>
        <location evidence="2">Cytoplasm</location>
    </subcellularLocation>
</comment>
<dbReference type="Pfam" id="PF02799">
    <property type="entry name" value="NMT_C"/>
    <property type="match status" value="1"/>
</dbReference>
<dbReference type="GO" id="GO:0004379">
    <property type="term" value="F:glycylpeptide N-tetradecanoyltransferase activity"/>
    <property type="evidence" value="ECO:0007669"/>
    <property type="project" value="UniProtKB-EC"/>
</dbReference>
<comment type="caution">
    <text evidence="16">The sequence shown here is derived from an EMBL/GenBank/DDBJ whole genome shotgun (WGS) entry which is preliminary data.</text>
</comment>
<evidence type="ECO:0000256" key="10">
    <source>
        <dbReference type="ARBA" id="ARBA00048276"/>
    </source>
</evidence>
<evidence type="ECO:0000256" key="12">
    <source>
        <dbReference type="RuleBase" id="RU004178"/>
    </source>
</evidence>
<organism evidence="16 17">
    <name type="scientific">Tothia fuscella</name>
    <dbReference type="NCBI Taxonomy" id="1048955"/>
    <lineage>
        <taxon>Eukaryota</taxon>
        <taxon>Fungi</taxon>
        <taxon>Dikarya</taxon>
        <taxon>Ascomycota</taxon>
        <taxon>Pezizomycotina</taxon>
        <taxon>Dothideomycetes</taxon>
        <taxon>Pleosporomycetidae</taxon>
        <taxon>Venturiales</taxon>
        <taxon>Cylindrosympodiaceae</taxon>
        <taxon>Tothia</taxon>
    </lineage>
</organism>
<dbReference type="SUPFAM" id="SSF55729">
    <property type="entry name" value="Acyl-CoA N-acyltransferases (Nat)"/>
    <property type="match status" value="2"/>
</dbReference>
<comment type="similarity">
    <text evidence="3 12">Belongs to the NMT family.</text>
</comment>
<feature type="domain" description="Glycylpeptide N-tetradecanoyltransferase C-terminal" evidence="15">
    <location>
        <begin position="331"/>
        <end position="546"/>
    </location>
</feature>
<dbReference type="InterPro" id="IPR022678">
    <property type="entry name" value="NMT_CS"/>
</dbReference>
<reference evidence="16" key="1">
    <citation type="journal article" date="2020" name="Stud. Mycol.">
        <title>101 Dothideomycetes genomes: a test case for predicting lifestyles and emergence of pathogens.</title>
        <authorList>
            <person name="Haridas S."/>
            <person name="Albert R."/>
            <person name="Binder M."/>
            <person name="Bloem J."/>
            <person name="Labutti K."/>
            <person name="Salamov A."/>
            <person name="Andreopoulos B."/>
            <person name="Baker S."/>
            <person name="Barry K."/>
            <person name="Bills G."/>
            <person name="Bluhm B."/>
            <person name="Cannon C."/>
            <person name="Castanera R."/>
            <person name="Culley D."/>
            <person name="Daum C."/>
            <person name="Ezra D."/>
            <person name="Gonzalez J."/>
            <person name="Henrissat B."/>
            <person name="Kuo A."/>
            <person name="Liang C."/>
            <person name="Lipzen A."/>
            <person name="Lutzoni F."/>
            <person name="Magnuson J."/>
            <person name="Mondo S."/>
            <person name="Nolan M."/>
            <person name="Ohm R."/>
            <person name="Pangilinan J."/>
            <person name="Park H.-J."/>
            <person name="Ramirez L."/>
            <person name="Alfaro M."/>
            <person name="Sun H."/>
            <person name="Tritt A."/>
            <person name="Yoshinaga Y."/>
            <person name="Zwiers L.-H."/>
            <person name="Turgeon B."/>
            <person name="Goodwin S."/>
            <person name="Spatafora J."/>
            <person name="Crous P."/>
            <person name="Grigoriev I."/>
        </authorList>
    </citation>
    <scope>NUCLEOTIDE SEQUENCE</scope>
    <source>
        <strain evidence="16">CBS 130266</strain>
    </source>
</reference>
<dbReference type="PROSITE" id="PS00975">
    <property type="entry name" value="NMT_1"/>
    <property type="match status" value="1"/>
</dbReference>
<evidence type="ECO:0000256" key="3">
    <source>
        <dbReference type="ARBA" id="ARBA00009469"/>
    </source>
</evidence>
<dbReference type="FunFam" id="3.40.630.30:FF:000042">
    <property type="entry name" value="Glycylpeptide N-tetradecanoyltransferase"/>
    <property type="match status" value="1"/>
</dbReference>
<feature type="compositionally biased region" description="Acidic residues" evidence="13">
    <location>
        <begin position="23"/>
        <end position="42"/>
    </location>
</feature>
<evidence type="ECO:0000256" key="13">
    <source>
        <dbReference type="SAM" id="MobiDB-lite"/>
    </source>
</evidence>
<evidence type="ECO:0000256" key="6">
    <source>
        <dbReference type="ARBA" id="ARBA00022240"/>
    </source>
</evidence>
<evidence type="ECO:0000313" key="17">
    <source>
        <dbReference type="Proteomes" id="UP000800235"/>
    </source>
</evidence>
<evidence type="ECO:0000259" key="14">
    <source>
        <dbReference type="Pfam" id="PF01233"/>
    </source>
</evidence>
<accession>A0A9P4P522</accession>
<feature type="domain" description="Glycylpeptide N-tetradecanoyltransferase N-terminal" evidence="14">
    <location>
        <begin position="163"/>
        <end position="317"/>
    </location>
</feature>
<keyword evidence="9 11" id="KW-0012">Acyltransferase</keyword>
<evidence type="ECO:0000256" key="7">
    <source>
        <dbReference type="ARBA" id="ARBA00022490"/>
    </source>
</evidence>
<dbReference type="Gene3D" id="3.40.630.30">
    <property type="match status" value="2"/>
</dbReference>
<comment type="catalytic activity">
    <reaction evidence="10 11">
        <text>N-terminal glycyl-[protein] + tetradecanoyl-CoA = N-tetradecanoylglycyl-[protein] + CoA + H(+)</text>
        <dbReference type="Rhea" id="RHEA:15521"/>
        <dbReference type="Rhea" id="RHEA-COMP:12666"/>
        <dbReference type="Rhea" id="RHEA-COMP:12667"/>
        <dbReference type="ChEBI" id="CHEBI:15378"/>
        <dbReference type="ChEBI" id="CHEBI:57287"/>
        <dbReference type="ChEBI" id="CHEBI:57385"/>
        <dbReference type="ChEBI" id="CHEBI:64723"/>
        <dbReference type="ChEBI" id="CHEBI:133050"/>
        <dbReference type="EC" id="2.3.1.97"/>
    </reaction>
</comment>
<evidence type="ECO:0000256" key="4">
    <source>
        <dbReference type="ARBA" id="ARBA00011245"/>
    </source>
</evidence>
<dbReference type="InterPro" id="IPR000903">
    <property type="entry name" value="NMT"/>
</dbReference>
<evidence type="ECO:0000256" key="2">
    <source>
        <dbReference type="ARBA" id="ARBA00004496"/>
    </source>
</evidence>
<dbReference type="GO" id="GO:0005737">
    <property type="term" value="C:cytoplasm"/>
    <property type="evidence" value="ECO:0007669"/>
    <property type="project" value="UniProtKB-SubCell"/>
</dbReference>
<evidence type="ECO:0000256" key="8">
    <source>
        <dbReference type="ARBA" id="ARBA00022679"/>
    </source>
</evidence>
<comment type="function">
    <text evidence="1 11">Adds a myristoyl group to the N-terminal glycine residue of certain cellular proteins.</text>
</comment>
<sequence>MSSESKQVDPPSGEKDTKSKVEEEPENTAENQEEAGEDEEAPTGDQVTTGKKKKKSKASKLKNALTGGSSSSISKTSGSVTAEQFQQLLDNNPALKAEVGHMDPANVKEMMKNLDLNTILTGATVDGKNKKDMASYKFWQTQPVPSFDEARSKNIADGPIKDIDINRVSKDPPPMYEGFEWVTMDLDDEKQLQEVYDLLSDHYVEDNEAMFRFNYSFSFLNWALKAPGWKKEWHVGVRAIKSQKLVAFISGIPMSLRVRKANIASSEVNFLCIHKKLRDKRLAPVLIKEITRRCYLVGTFQAIYTGGSLLPTPVSTCRYFHRSLDWEKLYELKFSPLPHGSTPQRQIRKFALPDRTATPGLRPMKIEDVDSVLSLLNRYLARFDMAQEFSAEEIKHWLLHDKTICPEQVVWAYVVEDPSTKKISDFFSFYRLASTAIGNPKHKFVNAAYLYYYATETAFEDDKAKLKPRLNYLMKDALILAKKAKFDVFNALTLLDNPLFLTEQMFGAGDGQLYYYLYNYRAAIIPGGIDEQSKVSEKAMGGVGVVML</sequence>
<evidence type="ECO:0000256" key="1">
    <source>
        <dbReference type="ARBA" id="ARBA00003900"/>
    </source>
</evidence>
<dbReference type="PIRSF" id="PIRSF015892">
    <property type="entry name" value="N-myristl_transf"/>
    <property type="match status" value="1"/>
</dbReference>
<name>A0A9P4P522_9PEZI</name>
<dbReference type="FunFam" id="3.40.630.30:FF:000056">
    <property type="entry name" value="Glycylpeptide N-tetradecanoyltransferase"/>
    <property type="match status" value="1"/>
</dbReference>
<dbReference type="InterPro" id="IPR022676">
    <property type="entry name" value="NMT_N"/>
</dbReference>
<comment type="subunit">
    <text evidence="4">Monomer.</text>
</comment>
<evidence type="ECO:0000256" key="9">
    <source>
        <dbReference type="ARBA" id="ARBA00023315"/>
    </source>
</evidence>
<dbReference type="EMBL" id="MU007009">
    <property type="protein sequence ID" value="KAF2436878.1"/>
    <property type="molecule type" value="Genomic_DNA"/>
</dbReference>
<evidence type="ECO:0000259" key="15">
    <source>
        <dbReference type="Pfam" id="PF02799"/>
    </source>
</evidence>
<dbReference type="AlphaFoldDB" id="A0A9P4P522"/>
<evidence type="ECO:0000256" key="11">
    <source>
        <dbReference type="RuleBase" id="RU000586"/>
    </source>
</evidence>
<protein>
    <recommendedName>
        <fullName evidence="6 11">Glycylpeptide N-tetradecanoyltransferase</fullName>
        <ecNumber evidence="5 11">2.3.1.97</ecNumber>
    </recommendedName>
</protein>
<feature type="compositionally biased region" description="Low complexity" evidence="13">
    <location>
        <begin position="61"/>
        <end position="78"/>
    </location>
</feature>
<dbReference type="Proteomes" id="UP000800235">
    <property type="component" value="Unassembled WGS sequence"/>
</dbReference>
<keyword evidence="7" id="KW-0963">Cytoplasm</keyword>
<dbReference type="PANTHER" id="PTHR11377:SF5">
    <property type="entry name" value="GLYCYLPEPTIDE N-TETRADECANOYLTRANSFERASE"/>
    <property type="match status" value="1"/>
</dbReference>
<keyword evidence="17" id="KW-1185">Reference proteome</keyword>
<dbReference type="InterPro" id="IPR022677">
    <property type="entry name" value="NMT_C"/>
</dbReference>
<proteinExistence type="inferred from homology"/>
<evidence type="ECO:0000256" key="5">
    <source>
        <dbReference type="ARBA" id="ARBA00012923"/>
    </source>
</evidence>
<dbReference type="EC" id="2.3.1.97" evidence="5 11"/>
<dbReference type="Pfam" id="PF01233">
    <property type="entry name" value="NMT"/>
    <property type="match status" value="1"/>
</dbReference>